<sequence>MTEFVQPLSQGISRLQVGSIHDVDNFDTDQFSGSLRYVDDHNHHPIIEENVKRKVDKKMRKKEEENEKRAQRQREKDEKRAREQEEKERKKLNNEKQSISRKRIVTMQPISKSKAKIMMLDDSEEYVELGKEDSGKILYNRVCDLMRLEEKDYFGLTFVDNENHKCWLDNDKRARGQLKGHDPVFYFQVKFYPPEPALLQEDITRFVD</sequence>
<accession>A0A8S2K0D8</accession>
<evidence type="ECO:0000313" key="3">
    <source>
        <dbReference type="EMBL" id="CAF3769945.1"/>
    </source>
</evidence>
<gene>
    <name evidence="3" type="ORF">BYL167_LOCUS1339</name>
    <name evidence="4" type="ORF">GIL414_LOCUS2310</name>
</gene>
<reference evidence="4" key="1">
    <citation type="submission" date="2021-02" db="EMBL/GenBank/DDBJ databases">
        <authorList>
            <person name="Nowell W R."/>
        </authorList>
    </citation>
    <scope>NUCLEOTIDE SEQUENCE</scope>
</reference>
<dbReference type="PANTHER" id="PTHR23280">
    <property type="entry name" value="4.1 G PROTEIN"/>
    <property type="match status" value="1"/>
</dbReference>
<feature type="domain" description="FERM" evidence="2">
    <location>
        <begin position="113"/>
        <end position="208"/>
    </location>
</feature>
<evidence type="ECO:0000256" key="1">
    <source>
        <dbReference type="SAM" id="MobiDB-lite"/>
    </source>
</evidence>
<dbReference type="InterPro" id="IPR000299">
    <property type="entry name" value="FERM_domain"/>
</dbReference>
<evidence type="ECO:0000313" key="4">
    <source>
        <dbReference type="EMBL" id="CAF3822542.1"/>
    </source>
</evidence>
<feature type="region of interest" description="Disordered" evidence="1">
    <location>
        <begin position="48"/>
        <end position="99"/>
    </location>
</feature>
<dbReference type="Proteomes" id="UP000681967">
    <property type="component" value="Unassembled WGS sequence"/>
</dbReference>
<comment type="caution">
    <text evidence="4">The sequence shown here is derived from an EMBL/GenBank/DDBJ whole genome shotgun (WGS) entry which is preliminary data.</text>
</comment>
<dbReference type="InterPro" id="IPR029071">
    <property type="entry name" value="Ubiquitin-like_domsf"/>
</dbReference>
<dbReference type="GO" id="GO:0005856">
    <property type="term" value="C:cytoskeleton"/>
    <property type="evidence" value="ECO:0007669"/>
    <property type="project" value="TreeGrafter"/>
</dbReference>
<dbReference type="EMBL" id="CAJOBH010000197">
    <property type="protein sequence ID" value="CAF3769945.1"/>
    <property type="molecule type" value="Genomic_DNA"/>
</dbReference>
<dbReference type="PROSITE" id="PS50057">
    <property type="entry name" value="FERM_3"/>
    <property type="match status" value="1"/>
</dbReference>
<proteinExistence type="predicted"/>
<dbReference type="Proteomes" id="UP000681720">
    <property type="component" value="Unassembled WGS sequence"/>
</dbReference>
<evidence type="ECO:0000313" key="5">
    <source>
        <dbReference type="Proteomes" id="UP000681720"/>
    </source>
</evidence>
<dbReference type="Gene3D" id="3.10.20.90">
    <property type="entry name" value="Phosphatidylinositol 3-kinase Catalytic Subunit, Chain A, domain 1"/>
    <property type="match status" value="1"/>
</dbReference>
<dbReference type="GO" id="GO:0031032">
    <property type="term" value="P:actomyosin structure organization"/>
    <property type="evidence" value="ECO:0007669"/>
    <property type="project" value="TreeGrafter"/>
</dbReference>
<evidence type="ECO:0000259" key="2">
    <source>
        <dbReference type="PROSITE" id="PS50057"/>
    </source>
</evidence>
<dbReference type="InterPro" id="IPR018979">
    <property type="entry name" value="FERM_N"/>
</dbReference>
<dbReference type="SUPFAM" id="SSF54236">
    <property type="entry name" value="Ubiquitin-like"/>
    <property type="match status" value="1"/>
</dbReference>
<name>A0A8S2K0D8_9BILA</name>
<dbReference type="Pfam" id="PF09379">
    <property type="entry name" value="FERM_N"/>
    <property type="match status" value="1"/>
</dbReference>
<feature type="compositionally biased region" description="Basic and acidic residues" evidence="1">
    <location>
        <begin position="61"/>
        <end position="94"/>
    </location>
</feature>
<dbReference type="PANTHER" id="PTHR23280:SF21">
    <property type="entry name" value="PROTEIN 4.1 HOMOLOG"/>
    <property type="match status" value="1"/>
</dbReference>
<protein>
    <recommendedName>
        <fullName evidence="2">FERM domain-containing protein</fullName>
    </recommendedName>
</protein>
<dbReference type="EMBL" id="CAJOBJ010000437">
    <property type="protein sequence ID" value="CAF3822542.1"/>
    <property type="molecule type" value="Genomic_DNA"/>
</dbReference>
<organism evidence="4 5">
    <name type="scientific">Rotaria magnacalcarata</name>
    <dbReference type="NCBI Taxonomy" id="392030"/>
    <lineage>
        <taxon>Eukaryota</taxon>
        <taxon>Metazoa</taxon>
        <taxon>Spiralia</taxon>
        <taxon>Gnathifera</taxon>
        <taxon>Rotifera</taxon>
        <taxon>Eurotatoria</taxon>
        <taxon>Bdelloidea</taxon>
        <taxon>Philodinida</taxon>
        <taxon>Philodinidae</taxon>
        <taxon>Rotaria</taxon>
    </lineage>
</organism>
<dbReference type="AlphaFoldDB" id="A0A8S2K0D8"/>